<dbReference type="PRINTS" id="PR01011">
    <property type="entry name" value="GLUTPROXDASE"/>
</dbReference>
<dbReference type="EMBL" id="PKOZ01000007">
    <property type="protein sequence ID" value="PQD94853.1"/>
    <property type="molecule type" value="Genomic_DNA"/>
</dbReference>
<dbReference type="GO" id="GO:0004601">
    <property type="term" value="F:peroxidase activity"/>
    <property type="evidence" value="ECO:0007669"/>
    <property type="project" value="UniProtKB-KW"/>
</dbReference>
<keyword evidence="3 5" id="KW-0560">Oxidoreductase</keyword>
<dbReference type="PIRSF" id="PIRSF000303">
    <property type="entry name" value="Glutathion_perox"/>
    <property type="match status" value="1"/>
</dbReference>
<organism evidence="6 7">
    <name type="scientific">Pradoshia eiseniae</name>
    <dbReference type="NCBI Taxonomy" id="2064768"/>
    <lineage>
        <taxon>Bacteria</taxon>
        <taxon>Bacillati</taxon>
        <taxon>Bacillota</taxon>
        <taxon>Bacilli</taxon>
        <taxon>Bacillales</taxon>
        <taxon>Bacillaceae</taxon>
        <taxon>Pradoshia</taxon>
    </lineage>
</organism>
<dbReference type="PANTHER" id="PTHR11592:SF78">
    <property type="entry name" value="GLUTATHIONE PEROXIDASE"/>
    <property type="match status" value="1"/>
</dbReference>
<dbReference type="PANTHER" id="PTHR11592">
    <property type="entry name" value="GLUTATHIONE PEROXIDASE"/>
    <property type="match status" value="1"/>
</dbReference>
<dbReference type="GO" id="GO:0034599">
    <property type="term" value="P:cellular response to oxidative stress"/>
    <property type="evidence" value="ECO:0007669"/>
    <property type="project" value="TreeGrafter"/>
</dbReference>
<dbReference type="Pfam" id="PF00255">
    <property type="entry name" value="GSHPx"/>
    <property type="match status" value="1"/>
</dbReference>
<dbReference type="InterPro" id="IPR000889">
    <property type="entry name" value="Glutathione_peroxidase"/>
</dbReference>
<dbReference type="PROSITE" id="PS00460">
    <property type="entry name" value="GLUTATHIONE_PEROXID_1"/>
    <property type="match status" value="1"/>
</dbReference>
<evidence type="ECO:0000256" key="3">
    <source>
        <dbReference type="ARBA" id="ARBA00023002"/>
    </source>
</evidence>
<comment type="similarity">
    <text evidence="1 5">Belongs to the glutathione peroxidase family.</text>
</comment>
<keyword evidence="2 5" id="KW-0575">Peroxidase</keyword>
<dbReference type="InterPro" id="IPR029759">
    <property type="entry name" value="GPX_AS"/>
</dbReference>
<gene>
    <name evidence="6" type="ORF">CYL18_12895</name>
</gene>
<dbReference type="Proteomes" id="UP000239663">
    <property type="component" value="Unassembled WGS sequence"/>
</dbReference>
<feature type="active site" evidence="4">
    <location>
        <position position="36"/>
    </location>
</feature>
<dbReference type="RefSeq" id="WP_104849928.1">
    <property type="nucleotide sequence ID" value="NZ_PKOZ01000007.1"/>
</dbReference>
<evidence type="ECO:0000313" key="7">
    <source>
        <dbReference type="Proteomes" id="UP000239663"/>
    </source>
</evidence>
<dbReference type="SUPFAM" id="SSF52833">
    <property type="entry name" value="Thioredoxin-like"/>
    <property type="match status" value="1"/>
</dbReference>
<dbReference type="FunFam" id="3.40.30.10:FF:000010">
    <property type="entry name" value="Glutathione peroxidase"/>
    <property type="match status" value="1"/>
</dbReference>
<dbReference type="PROSITE" id="PS51355">
    <property type="entry name" value="GLUTATHIONE_PEROXID_3"/>
    <property type="match status" value="1"/>
</dbReference>
<sequence>MKTVYDFQVKKTDGSMQPLDLYAGKPLLIVNTASKCGLAPQFKGLQELYEKYHEDGFEVLGFPCDQFNNQEYDNIEETTQFCQLNYGVSFPMFAKIKVNGDEADPLFRYLTQQQKGLLGKQIKWNFTKFLINEKGEVIERYAPTTEPQKIEEDIRSILEKTKTR</sequence>
<reference evidence="6 7" key="1">
    <citation type="submission" date="2017-12" db="EMBL/GenBank/DDBJ databases">
        <title>Taxonomic description and draft genome of Pradoshia cofamensis Gen. nov., sp. nov., a thermotolerant bacillale isolated from anterior gut of earthworm Eisenia fetida.</title>
        <authorList>
            <person name="Saha T."/>
            <person name="Chakraborty R."/>
        </authorList>
    </citation>
    <scope>NUCLEOTIDE SEQUENCE [LARGE SCALE GENOMIC DNA]</scope>
    <source>
        <strain evidence="6 7">EAG3</strain>
    </source>
</reference>
<comment type="caution">
    <text evidence="6">The sequence shown here is derived from an EMBL/GenBank/DDBJ whole genome shotgun (WGS) entry which is preliminary data.</text>
</comment>
<proteinExistence type="inferred from homology"/>
<protein>
    <recommendedName>
        <fullName evidence="5">Glutathione peroxidase</fullName>
    </recommendedName>
</protein>
<dbReference type="CDD" id="cd00340">
    <property type="entry name" value="GSH_Peroxidase"/>
    <property type="match status" value="1"/>
</dbReference>
<accession>A0A2S7MYM4</accession>
<dbReference type="Gene3D" id="3.40.30.10">
    <property type="entry name" value="Glutaredoxin"/>
    <property type="match status" value="1"/>
</dbReference>
<dbReference type="AlphaFoldDB" id="A0A2S7MYM4"/>
<evidence type="ECO:0000313" key="6">
    <source>
        <dbReference type="EMBL" id="PQD94853.1"/>
    </source>
</evidence>
<dbReference type="OrthoDB" id="9789406at2"/>
<evidence type="ECO:0000256" key="1">
    <source>
        <dbReference type="ARBA" id="ARBA00006926"/>
    </source>
</evidence>
<keyword evidence="7" id="KW-1185">Reference proteome</keyword>
<evidence type="ECO:0000256" key="4">
    <source>
        <dbReference type="PIRSR" id="PIRSR000303-1"/>
    </source>
</evidence>
<name>A0A2S7MYM4_9BACI</name>
<dbReference type="InterPro" id="IPR036249">
    <property type="entry name" value="Thioredoxin-like_sf"/>
</dbReference>
<evidence type="ECO:0000256" key="5">
    <source>
        <dbReference type="RuleBase" id="RU000499"/>
    </source>
</evidence>
<evidence type="ECO:0000256" key="2">
    <source>
        <dbReference type="ARBA" id="ARBA00022559"/>
    </source>
</evidence>